<accession>A0ABV6YLF5</accession>
<dbReference type="EMBL" id="JBHPKH010000087">
    <property type="protein sequence ID" value="MFC1573164.1"/>
    <property type="molecule type" value="Genomic_DNA"/>
</dbReference>
<reference evidence="6 7" key="1">
    <citation type="submission" date="2024-09" db="EMBL/GenBank/DDBJ databases">
        <authorList>
            <person name="D'Angelo T."/>
        </authorList>
    </citation>
    <scope>NUCLEOTIDE SEQUENCE [LARGE SCALE GENOMIC DNA]</scope>
    <source>
        <strain evidence="6">SAG AM-320-E07</strain>
    </source>
</reference>
<dbReference type="InterPro" id="IPR013325">
    <property type="entry name" value="RNA_pol_sigma_r2"/>
</dbReference>
<evidence type="ECO:0000256" key="3">
    <source>
        <dbReference type="ARBA" id="ARBA00023082"/>
    </source>
</evidence>
<dbReference type="SUPFAM" id="SSF88659">
    <property type="entry name" value="Sigma3 and sigma4 domains of RNA polymerase sigma factors"/>
    <property type="match status" value="1"/>
</dbReference>
<keyword evidence="7" id="KW-1185">Reference proteome</keyword>
<organism evidence="6 7">
    <name type="scientific">Eiseniibacteriota bacterium</name>
    <dbReference type="NCBI Taxonomy" id="2212470"/>
    <lineage>
        <taxon>Bacteria</taxon>
        <taxon>Candidatus Eiseniibacteriota</taxon>
    </lineage>
</organism>
<dbReference type="Gene3D" id="1.10.1740.10">
    <property type="match status" value="1"/>
</dbReference>
<evidence type="ECO:0000313" key="7">
    <source>
        <dbReference type="Proteomes" id="UP001593833"/>
    </source>
</evidence>
<protein>
    <submittedName>
        <fullName evidence="6">Sigma-70 family RNA polymerase sigma factor</fullName>
    </submittedName>
</protein>
<dbReference type="Gene3D" id="1.10.10.10">
    <property type="entry name" value="Winged helix-like DNA-binding domain superfamily/Winged helix DNA-binding domain"/>
    <property type="match status" value="1"/>
</dbReference>
<proteinExistence type="inferred from homology"/>
<dbReference type="PANTHER" id="PTHR43133:SF39">
    <property type="entry name" value="SIMILAR TO RNA POLYMERASE SIGMA-E FACTOR"/>
    <property type="match status" value="1"/>
</dbReference>
<comment type="caution">
    <text evidence="6">The sequence shown here is derived from an EMBL/GenBank/DDBJ whole genome shotgun (WGS) entry which is preliminary data.</text>
</comment>
<sequence>MEDSPAQGEIRRLLARFQVKDDQAASELLQRFYRELHEIAVRYMRQERSDHTLQPTALVHEAYIRLVGYDQLNWQGKSHFLGMAARTMRRILVEHARRKKAKKRGGGVTIFGLRDIDAGIEESINYDLVELNEALEWLEKLNQRQAQIIDLRFFGGLSVQESAEILGVSEKTVKNDVRFALAWLKSRLTP</sequence>
<dbReference type="Pfam" id="PF07638">
    <property type="entry name" value="Sigma70_ECF"/>
    <property type="match status" value="1"/>
</dbReference>
<evidence type="ECO:0000256" key="1">
    <source>
        <dbReference type="ARBA" id="ARBA00010641"/>
    </source>
</evidence>
<evidence type="ECO:0000313" key="6">
    <source>
        <dbReference type="EMBL" id="MFC1573164.1"/>
    </source>
</evidence>
<comment type="similarity">
    <text evidence="1">Belongs to the sigma-70 factor family. ECF subfamily.</text>
</comment>
<keyword evidence="2" id="KW-0805">Transcription regulation</keyword>
<keyword evidence="3" id="KW-0731">Sigma factor</keyword>
<dbReference type="SUPFAM" id="SSF88946">
    <property type="entry name" value="Sigma2 domain of RNA polymerase sigma factors"/>
    <property type="match status" value="1"/>
</dbReference>
<dbReference type="CDD" id="cd06171">
    <property type="entry name" value="Sigma70_r4"/>
    <property type="match status" value="1"/>
</dbReference>
<feature type="domain" description="RNA polymerase sigma-70 ECF-like HTH" evidence="5">
    <location>
        <begin position="9"/>
        <end position="188"/>
    </location>
</feature>
<keyword evidence="4" id="KW-0804">Transcription</keyword>
<dbReference type="Proteomes" id="UP001593833">
    <property type="component" value="Unassembled WGS sequence"/>
</dbReference>
<dbReference type="NCBIfam" id="TIGR02937">
    <property type="entry name" value="sigma70-ECF"/>
    <property type="match status" value="1"/>
</dbReference>
<name>A0ABV6YLF5_UNCEI</name>
<evidence type="ECO:0000256" key="2">
    <source>
        <dbReference type="ARBA" id="ARBA00023015"/>
    </source>
</evidence>
<dbReference type="InterPro" id="IPR053812">
    <property type="entry name" value="HTH_Sigma70_ECF-like"/>
</dbReference>
<dbReference type="InterPro" id="IPR011517">
    <property type="entry name" value="RNA_pol_sigma70_ECF-like"/>
</dbReference>
<evidence type="ECO:0000259" key="5">
    <source>
        <dbReference type="Pfam" id="PF07638"/>
    </source>
</evidence>
<evidence type="ECO:0000256" key="4">
    <source>
        <dbReference type="ARBA" id="ARBA00023163"/>
    </source>
</evidence>
<gene>
    <name evidence="6" type="ORF">ACFL6M_06150</name>
</gene>
<dbReference type="InterPro" id="IPR039425">
    <property type="entry name" value="RNA_pol_sigma-70-like"/>
</dbReference>
<dbReference type="InterPro" id="IPR013324">
    <property type="entry name" value="RNA_pol_sigma_r3/r4-like"/>
</dbReference>
<dbReference type="NCBIfam" id="TIGR02999">
    <property type="entry name" value="Sig-70_X6"/>
    <property type="match status" value="1"/>
</dbReference>
<dbReference type="PANTHER" id="PTHR43133">
    <property type="entry name" value="RNA POLYMERASE ECF-TYPE SIGMA FACTO"/>
    <property type="match status" value="1"/>
</dbReference>
<dbReference type="InterPro" id="IPR014284">
    <property type="entry name" value="RNA_pol_sigma-70_dom"/>
</dbReference>
<dbReference type="InterPro" id="IPR036388">
    <property type="entry name" value="WH-like_DNA-bd_sf"/>
</dbReference>